<organism evidence="12 13">
    <name type="scientific">Penicillium salamii</name>
    <dbReference type="NCBI Taxonomy" id="1612424"/>
    <lineage>
        <taxon>Eukaryota</taxon>
        <taxon>Fungi</taxon>
        <taxon>Dikarya</taxon>
        <taxon>Ascomycota</taxon>
        <taxon>Pezizomycotina</taxon>
        <taxon>Eurotiomycetes</taxon>
        <taxon>Eurotiomycetidae</taxon>
        <taxon>Eurotiales</taxon>
        <taxon>Aspergillaceae</taxon>
        <taxon>Penicillium</taxon>
    </lineage>
</organism>
<dbReference type="EC" id="3.4.19.12" evidence="2"/>
<keyword evidence="13" id="KW-1185">Reference proteome</keyword>
<dbReference type="Pfam" id="PF12359">
    <property type="entry name" value="DUF3645"/>
    <property type="match status" value="1"/>
</dbReference>
<evidence type="ECO:0000259" key="11">
    <source>
        <dbReference type="Pfam" id="PF20255"/>
    </source>
</evidence>
<evidence type="ECO:0000256" key="7">
    <source>
        <dbReference type="SAM" id="Coils"/>
    </source>
</evidence>
<dbReference type="EMBL" id="CAJVPG010000465">
    <property type="protein sequence ID" value="CAG8430537.1"/>
    <property type="molecule type" value="Genomic_DNA"/>
</dbReference>
<evidence type="ECO:0000259" key="10">
    <source>
        <dbReference type="Pfam" id="PF12359"/>
    </source>
</evidence>
<feature type="region of interest" description="Disordered" evidence="8">
    <location>
        <begin position="173"/>
        <end position="192"/>
    </location>
</feature>
<evidence type="ECO:0000313" key="13">
    <source>
        <dbReference type="Proteomes" id="UP001152649"/>
    </source>
</evidence>
<dbReference type="PANTHER" id="PTHR13367">
    <property type="entry name" value="UBIQUITIN THIOESTERASE"/>
    <property type="match status" value="1"/>
</dbReference>
<evidence type="ECO:0000256" key="2">
    <source>
        <dbReference type="ARBA" id="ARBA00012759"/>
    </source>
</evidence>
<dbReference type="Pfam" id="PF20255">
    <property type="entry name" value="DUF6606"/>
    <property type="match status" value="1"/>
</dbReference>
<dbReference type="InterPro" id="IPR046541">
    <property type="entry name" value="DUF6606"/>
</dbReference>
<evidence type="ECO:0000256" key="6">
    <source>
        <dbReference type="ARBA" id="ARBA00022807"/>
    </source>
</evidence>
<evidence type="ECO:0000256" key="8">
    <source>
        <dbReference type="SAM" id="MobiDB-lite"/>
    </source>
</evidence>
<protein>
    <recommendedName>
        <fullName evidence="2">ubiquitinyl hydrolase 1</fullName>
        <ecNumber evidence="2">3.4.19.12</ecNumber>
    </recommendedName>
</protein>
<keyword evidence="3" id="KW-0645">Protease</keyword>
<sequence length="3137" mass="357043">MSLESSSYIFHHVFLPPRTPQEDDHNFEHERFLLDTVIEALSRFRNFFPTDQFGIFNEIITMTIRLRATCALDSDGSEIEVTQLLYDLKDKGGFLPIFVREQNAGIFLSKYDNKIQVESFELSPRNESVTSTVGRLVRGFPGPAMTLDLAAFNAPGLLETLSQTLVRMGHQPAADMKPKVSKAQQEHDEDRDTTHPMMVTELLMSTLRPLSADAKATQIRKNTREEVMWRDSRSPWRRSALWLLVRVTLQLLFRRLSDEARLDDLYKQFMVFFMSFVVDKASVGLSSEAIYCMNAKIVRRLLKLNLSGEPPWFSPVRDILKRSYEQIQGRWTEIRRKNSRSIDTSSLSTLDFRHDIQCAIPDLDLYLKGIGRRGHDDTLREIFNPASQLSKYKCNKLPDCLDFAEGDYQRYNLAAFEDWVAVHLNGWTEDHMRDQASCSHLGRLMMRYHEAASSSYVQNPEAISVMLLTLLELWIACDKSAIQCHHELGKYDACIPVDCFQSLLLPFKSQMTRLAQAESYLSQRQRNHKYHGSGIFHDYGTRNCFSVRYFDQSDEHQRLLKAIEDHATQKRAEKKAELQEKQQRYRHLMNLVSQTVCKQEEVILDARSGFRESRHSHSCPCRRYKREAKSIEISVHEWPLPTAQRQAKSTVFELQVPKPFGSWRDTTLFFLYNCLGVQYVKTSSPRAEHRLQTYSGLSSFFTSHGQHSRIGLLSQNKPHKRTHRRDRLIVNVAETDICLNNGLSFQYYDDTVQCYVSAFERTLRTARSCVYTLPQQSSALQQFIFRPAQEPHGPAPNEVIATQSAAPANISMEEYKALASMPLGLEIQWQNILVELAAPSVDIKKVETAIFVFQIINQTGPSEPTTCLRQGHAILGDRAFVVAMLSRVEEVIERIKENWEMIHALNILARLVLRILSLSPVQEIHDVCLHCLTTVRQVAFHWVNTVRRKASETVDDAQKTRLIERSVHIALICVETFDAEDLAQVFATSSDISIFLQCGTVIWNGRRSVSTEVGSLVPILYYRWQVLGYRSHSFLGELIVRHKNPGMDLAIHEAWAAYREVSVWSEEPNVRYWLFTKLDSQSTAGAHTFVHYNLLTGELLVNGLPLTRLPSEYESYGAYQRLFGKSQLDVMPSSSPGMQFSCQTKYRDHTVHLGKGIVPGSKEYDLSVQAVRDGRVWEYVPSRLLAGIFPDAFVTSYVHWYDVEGDFMEFRSAEKPWSSDSQHWRLTRANSHIGWRLEKNGTFLLSAASQTASVISNIFQPVEKPLKIHLMLHDASSVLWIKLPRLCLEFSLQPRSSSIRSRQYLGMSVDNDQSLDSLIGQSSKIILAGLTSRNRLVLIPEGRVSYAKAQDHVCVEVDWQSKTTLHAYPIDEQLGQLADNGTLQSKLFLCYLHALTSFCLPDPLTKKTGTEQALFILRSASVRSFDRLQPEQIALLSNIASLSPARAYYPANERVMQSVCWRDGLGSLSQHQGFREEVNAIFDQDRRTSFFYPGAKLDYPPLPHVEPELLLRDRIRTSSFRVSGFGAEDHTDMYDHLYEGLDASRITPAGIRSFAICKMLYDGIPRIQSQVAEKLTSQLWRVLSSPSRVYGPSTHLDIKRLRYDSEWIMGSTEFIASYWCCIHQLVCSRRDGLNKFQLMAWLSTIAFSGNTEMVVLEIIAFLFLVPEAAFISPPARELFLPSEGYEMDGKEALSWIKKAEFDYTPESNLVPVTNETYPDFTLRRKTLQQKNRSLVCERILLHFASEWPTRSPSYPTAQGSPRICDYLDLRQTWSQFSKGFNTWMDNEELRQWITGLTTLFCNQRSQDVKFPPYHPPSDALHTNSHCGFVCFDDCLQSLPDLDNEEPDLQSFHPTSSLMAKCPPDLAKLVDSLSMIATSQYEKWYIAQLQSSVASMKGVQQSGPLELSPDACKKVILDYLVSCEDYAYRIHSSLMSQLTLSARRSHSADSRDLFRAQVVALAFELQQCPRLSPLLLLAQLSRHRWKCLDAGWKRCFVRYGCSITTLQRASRLARTIDTRDEFLKELQSSGHTNWDPYEFPETLLMEIENGILVRDVQESIARRMRNFPRGENAVMQLNMGEGKSSVVVPIVVTAYANGSNLARVLVAKPQSRQMFQMLVAKLGGLLGRRVYHMPVSRSLKLGEAQADEIQRMCAECISLGGVLLVQPEHILSLKLMCLECFIVGKTAVGRSLFQILQLFHESSRDIVDESDENFNVKFELIYTMGAQRPIELGPQRWMVIQEALHLVRRYTTHVKAQFPHSIEVSEHRRGEFPRIRLLDRDAEEALLAYVARHICESGIGSLPISRQTNPVREAILTYIMKAVPADHEVAAVEREDPTGIWGESTRGSLLLIRGLLAGGVLAFCLGQKRWRVDYGPDSNRDPPTRLSVPYRAKDSPSLRSEFSHPDVVILLTCLNYYYSGLQDDDIFLAFAHLVNSDQADAEYQIWVNDAPMLSPAYHQLVGVNLDDRHHCAEHIFPALRFAKAAVDYFLSHIVFPKEMKEFPDKLSASGWDIGEIKSNPTIGFSGTNDSRQTLPLGVTQLDLPEQNHTNALVLEFLLRQENSVAFIPQPSGLRSDAHVLLDLVLNLHPPAQVILDVGAQILELSNHDMAKAWLSRTPLEGPIQAVVFVNDQDDICVLDRNGRVESLQISPFARQMGACLVFLDEAHTRGIDLKLPVHYRAAVTLGPGITKDKLVQACMRMRQLGNGQSVVFCIPNEVDRSIRVLRDKHEGSPISVSDVLIWSISETWANMRRSVPLWAVQGTRFERQQELWRSPHHRDAAEMTSIQAQRFLDPECQTIEQRYRPGHQERMPSHSPHDTNLNLNLIWERCQKFECLDTGSSTLQEEQERELAPEIEIERQVQRPPPASPEAHRIHSHISSFIATGVLSGPSEAYQPAFYSLRRTSAASFLDLSQFPSSLLATRDFSTTIKIPVGSTFVADAFQRPVRWILRSNHRVSRDRTIAMQMMIISPYEANFLMPEIRKSDHVSLHLYAPRQNQSFLPLDRLTLYTVPQNADEIEAPDLLRIQLNLFSGQLYLGSHSEYKDLCEFLGVAYFKTPPGLVVAADGFIQGGNQGRGQGFSESPIQFLRVLTSQIRKDCQDIGRTHIGHILNGRLLFPSDFVESARSSVEANFHKLTI</sequence>
<keyword evidence="5" id="KW-0378">Hydrolase</keyword>
<comment type="catalytic activity">
    <reaction evidence="1">
        <text>Thiol-dependent hydrolysis of ester, thioester, amide, peptide and isopeptide bonds formed by the C-terminal Gly of ubiquitin (a 76-residue protein attached to proteins as an intracellular targeting signal).</text>
        <dbReference type="EC" id="3.4.19.12"/>
    </reaction>
</comment>
<feature type="domain" description="DUF3645" evidence="10">
    <location>
        <begin position="2377"/>
        <end position="2411"/>
    </location>
</feature>
<evidence type="ECO:0000256" key="3">
    <source>
        <dbReference type="ARBA" id="ARBA00022670"/>
    </source>
</evidence>
<evidence type="ECO:0000256" key="1">
    <source>
        <dbReference type="ARBA" id="ARBA00000707"/>
    </source>
</evidence>
<feature type="coiled-coil region" evidence="7">
    <location>
        <begin position="564"/>
        <end position="591"/>
    </location>
</feature>
<proteinExistence type="predicted"/>
<dbReference type="GO" id="GO:0004843">
    <property type="term" value="F:cysteine-type deubiquitinase activity"/>
    <property type="evidence" value="ECO:0007669"/>
    <property type="project" value="UniProtKB-EC"/>
</dbReference>
<feature type="domain" description="DUF3638" evidence="9">
    <location>
        <begin position="2030"/>
        <end position="2253"/>
    </location>
</feature>
<evidence type="ECO:0000259" key="9">
    <source>
        <dbReference type="Pfam" id="PF12340"/>
    </source>
</evidence>
<name>A0A9W4JZD1_9EURO</name>
<dbReference type="InterPro" id="IPR022099">
    <property type="entry name" value="DUF3638"/>
</dbReference>
<feature type="domain" description="DUF6606" evidence="11">
    <location>
        <begin position="9"/>
        <end position="277"/>
    </location>
</feature>
<gene>
    <name evidence="12" type="ORF">PSALAMII_LOCUS11168</name>
</gene>
<keyword evidence="6" id="KW-0788">Thiol protease</keyword>
<dbReference type="OrthoDB" id="3182339at2759"/>
<comment type="caution">
    <text evidence="12">The sequence shown here is derived from an EMBL/GenBank/DDBJ whole genome shotgun (WGS) entry which is preliminary data.</text>
</comment>
<dbReference type="Proteomes" id="UP001152649">
    <property type="component" value="Unassembled WGS sequence"/>
</dbReference>
<evidence type="ECO:0000313" key="12">
    <source>
        <dbReference type="EMBL" id="CAG8430537.1"/>
    </source>
</evidence>
<dbReference type="InterPro" id="IPR022105">
    <property type="entry name" value="DUF3645"/>
</dbReference>
<evidence type="ECO:0000256" key="5">
    <source>
        <dbReference type="ARBA" id="ARBA00022801"/>
    </source>
</evidence>
<keyword evidence="7" id="KW-0175">Coiled coil</keyword>
<accession>A0A9W4JZD1</accession>
<evidence type="ECO:0000256" key="4">
    <source>
        <dbReference type="ARBA" id="ARBA00022786"/>
    </source>
</evidence>
<keyword evidence="4" id="KW-0833">Ubl conjugation pathway</keyword>
<dbReference type="GO" id="GO:0006508">
    <property type="term" value="P:proteolysis"/>
    <property type="evidence" value="ECO:0007669"/>
    <property type="project" value="UniProtKB-KW"/>
</dbReference>
<dbReference type="PANTHER" id="PTHR13367:SF34">
    <property type="match status" value="1"/>
</dbReference>
<reference evidence="12" key="1">
    <citation type="submission" date="2021-07" db="EMBL/GenBank/DDBJ databases">
        <authorList>
            <person name="Branca A.L. A."/>
        </authorList>
    </citation>
    <scope>NUCLEOTIDE SEQUENCE</scope>
</reference>
<dbReference type="InterPro" id="IPR051346">
    <property type="entry name" value="OTU_Deubiquitinase"/>
</dbReference>
<dbReference type="Pfam" id="PF12340">
    <property type="entry name" value="DUF3638"/>
    <property type="match status" value="1"/>
</dbReference>